<evidence type="ECO:0000313" key="1">
    <source>
        <dbReference type="EMBL" id="WDR02093.1"/>
    </source>
</evidence>
<dbReference type="Gene3D" id="3.30.460.10">
    <property type="entry name" value="Beta Polymerase, domain 2"/>
    <property type="match status" value="1"/>
</dbReference>
<dbReference type="Proteomes" id="UP001220530">
    <property type="component" value="Chromosome"/>
</dbReference>
<dbReference type="Pfam" id="PF04229">
    <property type="entry name" value="GrpB"/>
    <property type="match status" value="1"/>
</dbReference>
<name>A0ABY7YLA9_9HYPH</name>
<proteinExistence type="predicted"/>
<organism evidence="1 2">
    <name type="scientific">Devosia algicola</name>
    <dbReference type="NCBI Taxonomy" id="3026418"/>
    <lineage>
        <taxon>Bacteria</taxon>
        <taxon>Pseudomonadati</taxon>
        <taxon>Pseudomonadota</taxon>
        <taxon>Alphaproteobacteria</taxon>
        <taxon>Hyphomicrobiales</taxon>
        <taxon>Devosiaceae</taxon>
        <taxon>Devosia</taxon>
    </lineage>
</organism>
<accession>A0ABY7YLA9</accession>
<dbReference type="PANTHER" id="PTHR34822">
    <property type="entry name" value="GRPB DOMAIN PROTEIN (AFU_ORTHOLOGUE AFUA_1G01530)"/>
    <property type="match status" value="1"/>
</dbReference>
<dbReference type="SUPFAM" id="SSF81301">
    <property type="entry name" value="Nucleotidyltransferase"/>
    <property type="match status" value="1"/>
</dbReference>
<dbReference type="EMBL" id="CP118246">
    <property type="protein sequence ID" value="WDR02093.1"/>
    <property type="molecule type" value="Genomic_DNA"/>
</dbReference>
<gene>
    <name evidence="1" type="ORF">PSQ19_15680</name>
</gene>
<protein>
    <submittedName>
        <fullName evidence="1">GrpB family protein</fullName>
    </submittedName>
</protein>
<reference evidence="1 2" key="1">
    <citation type="submission" date="2023-02" db="EMBL/GenBank/DDBJ databases">
        <title>Devosia algicola sp. nov., isolated from the phycosphere of marine algae.</title>
        <authorList>
            <person name="Kim J.M."/>
            <person name="Lee J.K."/>
            <person name="Choi B.J."/>
            <person name="Bayburt H."/>
            <person name="Jeon C.O."/>
        </authorList>
    </citation>
    <scope>NUCLEOTIDE SEQUENCE [LARGE SCALE GENOMIC DNA]</scope>
    <source>
        <strain evidence="1 2">G20-9</strain>
    </source>
</reference>
<sequence length="184" mass="21233">MARRANEMEQIHLVPYDPTWPERYRAEALLVRSCLMDRLQRIEHMGSTAVPGLAAKPVIDIIVLVKDLADARAAIPALEAQGYAFWADNPDTTRLYLVKGLPPSPHRTHHLHIHDDEDEVQRHLLFRDHLRDHPEVRDAYLRLKQELAIRYHDDREAYTRNKTDFVDMVVLALGGPPRRVTSPS</sequence>
<dbReference type="PANTHER" id="PTHR34822:SF1">
    <property type="entry name" value="GRPB FAMILY PROTEIN"/>
    <property type="match status" value="1"/>
</dbReference>
<dbReference type="InterPro" id="IPR043519">
    <property type="entry name" value="NT_sf"/>
</dbReference>
<dbReference type="InterPro" id="IPR007344">
    <property type="entry name" value="GrpB/CoaE"/>
</dbReference>
<evidence type="ECO:0000313" key="2">
    <source>
        <dbReference type="Proteomes" id="UP001220530"/>
    </source>
</evidence>
<keyword evidence="2" id="KW-1185">Reference proteome</keyword>
<dbReference type="RefSeq" id="WP_282218500.1">
    <property type="nucleotide sequence ID" value="NZ_CP118246.1"/>
</dbReference>